<keyword evidence="4" id="KW-0597">Phosphoprotein</keyword>
<proteinExistence type="predicted"/>
<feature type="domain" description="Histidine kinase" evidence="13">
    <location>
        <begin position="261"/>
        <end position="469"/>
    </location>
</feature>
<dbReference type="InterPro" id="IPR003660">
    <property type="entry name" value="HAMP_dom"/>
</dbReference>
<dbReference type="InterPro" id="IPR050428">
    <property type="entry name" value="TCS_sensor_his_kinase"/>
</dbReference>
<dbReference type="Gene3D" id="1.10.287.130">
    <property type="match status" value="1"/>
</dbReference>
<evidence type="ECO:0000256" key="6">
    <source>
        <dbReference type="ARBA" id="ARBA00022692"/>
    </source>
</evidence>
<organism evidence="15 16">
    <name type="scientific">Rhodanobacter ginsengisoli</name>
    <dbReference type="NCBI Taxonomy" id="418646"/>
    <lineage>
        <taxon>Bacteria</taxon>
        <taxon>Pseudomonadati</taxon>
        <taxon>Pseudomonadota</taxon>
        <taxon>Gammaproteobacteria</taxon>
        <taxon>Lysobacterales</taxon>
        <taxon>Rhodanobacteraceae</taxon>
        <taxon>Rhodanobacter</taxon>
    </lineage>
</organism>
<evidence type="ECO:0000256" key="10">
    <source>
        <dbReference type="ARBA" id="ARBA00023136"/>
    </source>
</evidence>
<keyword evidence="16" id="KW-1185">Reference proteome</keyword>
<evidence type="ECO:0000259" key="13">
    <source>
        <dbReference type="PROSITE" id="PS50109"/>
    </source>
</evidence>
<dbReference type="RefSeq" id="WP_377317527.1">
    <property type="nucleotide sequence ID" value="NZ_JBHSNF010000001.1"/>
</dbReference>
<sequence>MKPASLSARITTLLVVTSLLVLGGGAKLMDWRVDHELESRFQQNLLTQASALSTMLQLEQDEAPGDQRPHLQAGLLGGDSPTFYEVRCDGMPALHSTPPPPASPPDWARQTDSQPRFADLHHADQQLGSVRFAFTLPPDEHSGGPAARSPSDHPAYRACLLLFEQDRSTTNEILLAIDWILLLSPALALGIALIAVPLIVRRGLRPMTVLVDRMRDIGPNAPGQRLAASGMRELDPLVTRFNDVLGRMDDGLARERQFASGLAHETRTRLAELRALTEVESRYPSDRGLPEILGEVGQIGAELEATVTALLLLTRLQSGLEQPQPEALPLAAWLQRQLQRQQGQAAARGVTLQLEGAPPAGLRTDPALLEVIVGNLLGNACAYAPAGDTVTVHLSANGLEIDNAAPELRADDLLNFGQRFWRKQPPHAGHAGLGLALAHAAAEALGLRLEFRLDAGQRLHAVLSWPNQMTQRIIRS</sequence>
<dbReference type="EC" id="2.7.13.3" evidence="3"/>
<comment type="catalytic activity">
    <reaction evidence="1">
        <text>ATP + protein L-histidine = ADP + protein N-phospho-L-histidine.</text>
        <dbReference type="EC" id="2.7.13.3"/>
    </reaction>
</comment>
<accession>A0ABW0QJI6</accession>
<feature type="domain" description="HAMP" evidence="14">
    <location>
        <begin position="201"/>
        <end position="253"/>
    </location>
</feature>
<evidence type="ECO:0000256" key="9">
    <source>
        <dbReference type="ARBA" id="ARBA00023012"/>
    </source>
</evidence>
<evidence type="ECO:0000259" key="14">
    <source>
        <dbReference type="PROSITE" id="PS50885"/>
    </source>
</evidence>
<dbReference type="GO" id="GO:0005524">
    <property type="term" value="F:ATP binding"/>
    <property type="evidence" value="ECO:0007669"/>
    <property type="project" value="UniProtKB-KW"/>
</dbReference>
<dbReference type="InterPro" id="IPR036890">
    <property type="entry name" value="HATPase_C_sf"/>
</dbReference>
<name>A0ABW0QJI6_9GAMM</name>
<keyword evidence="7" id="KW-0418">Kinase</keyword>
<dbReference type="SMART" id="SM00387">
    <property type="entry name" value="HATPase_c"/>
    <property type="match status" value="1"/>
</dbReference>
<evidence type="ECO:0000256" key="5">
    <source>
        <dbReference type="ARBA" id="ARBA00022679"/>
    </source>
</evidence>
<dbReference type="InterPro" id="IPR003594">
    <property type="entry name" value="HATPase_dom"/>
</dbReference>
<evidence type="ECO:0000313" key="16">
    <source>
        <dbReference type="Proteomes" id="UP001596114"/>
    </source>
</evidence>
<feature type="region of interest" description="Disordered" evidence="11">
    <location>
        <begin position="89"/>
        <end position="112"/>
    </location>
</feature>
<dbReference type="Gene3D" id="3.30.565.10">
    <property type="entry name" value="Histidine kinase-like ATPase, C-terminal domain"/>
    <property type="match status" value="1"/>
</dbReference>
<dbReference type="Pfam" id="PF02518">
    <property type="entry name" value="HATPase_c"/>
    <property type="match status" value="1"/>
</dbReference>
<dbReference type="InterPro" id="IPR005467">
    <property type="entry name" value="His_kinase_dom"/>
</dbReference>
<evidence type="ECO:0000256" key="11">
    <source>
        <dbReference type="SAM" id="MobiDB-lite"/>
    </source>
</evidence>
<feature type="transmembrane region" description="Helical" evidence="12">
    <location>
        <begin position="179"/>
        <end position="200"/>
    </location>
</feature>
<evidence type="ECO:0000256" key="4">
    <source>
        <dbReference type="ARBA" id="ARBA00022553"/>
    </source>
</evidence>
<dbReference type="SUPFAM" id="SSF47384">
    <property type="entry name" value="Homodimeric domain of signal transducing histidine kinase"/>
    <property type="match status" value="1"/>
</dbReference>
<evidence type="ECO:0000256" key="8">
    <source>
        <dbReference type="ARBA" id="ARBA00022989"/>
    </source>
</evidence>
<evidence type="ECO:0000256" key="12">
    <source>
        <dbReference type="SAM" id="Phobius"/>
    </source>
</evidence>
<dbReference type="Proteomes" id="UP001596114">
    <property type="component" value="Unassembled WGS sequence"/>
</dbReference>
<keyword evidence="5" id="KW-0808">Transferase</keyword>
<evidence type="ECO:0000256" key="1">
    <source>
        <dbReference type="ARBA" id="ARBA00000085"/>
    </source>
</evidence>
<dbReference type="PROSITE" id="PS50885">
    <property type="entry name" value="HAMP"/>
    <property type="match status" value="1"/>
</dbReference>
<keyword evidence="15" id="KW-0547">Nucleotide-binding</keyword>
<gene>
    <name evidence="15" type="ORF">ACFPPA_04140</name>
</gene>
<comment type="subcellular location">
    <subcellularLocation>
        <location evidence="2">Membrane</location>
        <topology evidence="2">Multi-pass membrane protein</topology>
    </subcellularLocation>
</comment>
<keyword evidence="10 12" id="KW-0472">Membrane</keyword>
<dbReference type="InterPro" id="IPR036097">
    <property type="entry name" value="HisK_dim/P_sf"/>
</dbReference>
<evidence type="ECO:0000313" key="15">
    <source>
        <dbReference type="EMBL" id="MFC5524923.1"/>
    </source>
</evidence>
<dbReference type="PROSITE" id="PS50109">
    <property type="entry name" value="HIS_KIN"/>
    <property type="match status" value="1"/>
</dbReference>
<dbReference type="PANTHER" id="PTHR45436">
    <property type="entry name" value="SENSOR HISTIDINE KINASE YKOH"/>
    <property type="match status" value="1"/>
</dbReference>
<dbReference type="EMBL" id="JBHSNF010000001">
    <property type="protein sequence ID" value="MFC5524923.1"/>
    <property type="molecule type" value="Genomic_DNA"/>
</dbReference>
<reference evidence="16" key="1">
    <citation type="journal article" date="2019" name="Int. J. Syst. Evol. Microbiol.">
        <title>The Global Catalogue of Microorganisms (GCM) 10K type strain sequencing project: providing services to taxonomists for standard genome sequencing and annotation.</title>
        <authorList>
            <consortium name="The Broad Institute Genomics Platform"/>
            <consortium name="The Broad Institute Genome Sequencing Center for Infectious Disease"/>
            <person name="Wu L."/>
            <person name="Ma J."/>
        </authorList>
    </citation>
    <scope>NUCLEOTIDE SEQUENCE [LARGE SCALE GENOMIC DNA]</scope>
    <source>
        <strain evidence="16">CGMCC 1.16619</strain>
    </source>
</reference>
<dbReference type="SUPFAM" id="SSF55874">
    <property type="entry name" value="ATPase domain of HSP90 chaperone/DNA topoisomerase II/histidine kinase"/>
    <property type="match status" value="1"/>
</dbReference>
<evidence type="ECO:0000256" key="2">
    <source>
        <dbReference type="ARBA" id="ARBA00004141"/>
    </source>
</evidence>
<keyword evidence="8 12" id="KW-1133">Transmembrane helix</keyword>
<keyword evidence="6 12" id="KW-0812">Transmembrane</keyword>
<comment type="caution">
    <text evidence="15">The sequence shown here is derived from an EMBL/GenBank/DDBJ whole genome shotgun (WGS) entry which is preliminary data.</text>
</comment>
<protein>
    <recommendedName>
        <fullName evidence="3">histidine kinase</fullName>
        <ecNumber evidence="3">2.7.13.3</ecNumber>
    </recommendedName>
</protein>
<dbReference type="PANTHER" id="PTHR45436:SF15">
    <property type="entry name" value="SENSOR HISTIDINE KINASE CUSS"/>
    <property type="match status" value="1"/>
</dbReference>
<evidence type="ECO:0000256" key="7">
    <source>
        <dbReference type="ARBA" id="ARBA00022777"/>
    </source>
</evidence>
<keyword evidence="9" id="KW-0902">Two-component regulatory system</keyword>
<evidence type="ECO:0000256" key="3">
    <source>
        <dbReference type="ARBA" id="ARBA00012438"/>
    </source>
</evidence>
<keyword evidence="15" id="KW-0067">ATP-binding</keyword>